<dbReference type="Pfam" id="PF16588">
    <property type="entry name" value="zf-C2H2_10"/>
    <property type="match status" value="1"/>
</dbReference>
<dbReference type="RefSeq" id="XP_001486964.2">
    <property type="nucleotide sequence ID" value="XM_001486914.1"/>
</dbReference>
<dbReference type="Proteomes" id="UP000001997">
    <property type="component" value="Unassembled WGS sequence"/>
</dbReference>
<gene>
    <name evidence="3" type="ORF">PGUG_00341</name>
</gene>
<dbReference type="OMA" id="ISKPIEC"/>
<dbReference type="GeneID" id="5129205"/>
<evidence type="ECO:0008006" key="5">
    <source>
        <dbReference type="Google" id="ProtNLM"/>
    </source>
</evidence>
<accession>A5DAN6</accession>
<organism evidence="3 4">
    <name type="scientific">Meyerozyma guilliermondii (strain ATCC 6260 / CBS 566 / DSM 6381 / JCM 1539 / NBRC 10279 / NRRL Y-324)</name>
    <name type="common">Yeast</name>
    <name type="synonym">Candida guilliermondii</name>
    <dbReference type="NCBI Taxonomy" id="294746"/>
    <lineage>
        <taxon>Eukaryota</taxon>
        <taxon>Fungi</taxon>
        <taxon>Dikarya</taxon>
        <taxon>Ascomycota</taxon>
        <taxon>Saccharomycotina</taxon>
        <taxon>Pichiomycetes</taxon>
        <taxon>Debaryomycetaceae</taxon>
        <taxon>Meyerozyma</taxon>
    </lineage>
</organism>
<dbReference type="HOGENOM" id="CLU_125085_1_0_1"/>
<dbReference type="OrthoDB" id="4069967at2759"/>
<keyword evidence="4" id="KW-1185">Reference proteome</keyword>
<evidence type="ECO:0000313" key="4">
    <source>
        <dbReference type="Proteomes" id="UP000001997"/>
    </source>
</evidence>
<evidence type="ECO:0000313" key="3">
    <source>
        <dbReference type="EMBL" id="EDK36243.2"/>
    </source>
</evidence>
<feature type="compositionally biased region" description="Low complexity" evidence="2">
    <location>
        <begin position="122"/>
        <end position="138"/>
    </location>
</feature>
<dbReference type="InParanoid" id="A5DAN6"/>
<dbReference type="KEGG" id="pgu:PGUG_00341"/>
<name>A5DAN6_PICGU</name>
<feature type="region of interest" description="Disordered" evidence="2">
    <location>
        <begin position="121"/>
        <end position="153"/>
    </location>
</feature>
<dbReference type="AlphaFoldDB" id="A5DAN6"/>
<reference evidence="3 4" key="1">
    <citation type="journal article" date="2009" name="Nature">
        <title>Evolution of pathogenicity and sexual reproduction in eight Candida genomes.</title>
        <authorList>
            <person name="Butler G."/>
            <person name="Rasmussen M.D."/>
            <person name="Lin M.F."/>
            <person name="Santos M.A."/>
            <person name="Sakthikumar S."/>
            <person name="Munro C.A."/>
            <person name="Rheinbay E."/>
            <person name="Grabherr M."/>
            <person name="Forche A."/>
            <person name="Reedy J.L."/>
            <person name="Agrafioti I."/>
            <person name="Arnaud M.B."/>
            <person name="Bates S."/>
            <person name="Brown A.J."/>
            <person name="Brunke S."/>
            <person name="Costanzo M.C."/>
            <person name="Fitzpatrick D.A."/>
            <person name="de Groot P.W."/>
            <person name="Harris D."/>
            <person name="Hoyer L.L."/>
            <person name="Hube B."/>
            <person name="Klis F.M."/>
            <person name="Kodira C."/>
            <person name="Lennard N."/>
            <person name="Logue M.E."/>
            <person name="Martin R."/>
            <person name="Neiman A.M."/>
            <person name="Nikolaou E."/>
            <person name="Quail M.A."/>
            <person name="Quinn J."/>
            <person name="Santos M.C."/>
            <person name="Schmitzberger F.F."/>
            <person name="Sherlock G."/>
            <person name="Shah P."/>
            <person name="Silverstein K.A."/>
            <person name="Skrzypek M.S."/>
            <person name="Soll D."/>
            <person name="Staggs R."/>
            <person name="Stansfield I."/>
            <person name="Stumpf M.P."/>
            <person name="Sudbery P.E."/>
            <person name="Srikantha T."/>
            <person name="Zeng Q."/>
            <person name="Berman J."/>
            <person name="Berriman M."/>
            <person name="Heitman J."/>
            <person name="Gow N.A."/>
            <person name="Lorenz M.C."/>
            <person name="Birren B.W."/>
            <person name="Kellis M."/>
            <person name="Cuomo C.A."/>
        </authorList>
    </citation>
    <scope>NUCLEOTIDE SEQUENCE [LARGE SCALE GENOMIC DNA]</scope>
    <source>
        <strain evidence="4">ATCC 6260 / CBS 566 / DSM 6381 / JCM 1539 / NBRC 10279 / NRRL Y-324</strain>
    </source>
</reference>
<keyword evidence="1" id="KW-0175">Coiled coil</keyword>
<evidence type="ECO:0000256" key="1">
    <source>
        <dbReference type="SAM" id="Coils"/>
    </source>
</evidence>
<proteinExistence type="predicted"/>
<evidence type="ECO:0000256" key="2">
    <source>
        <dbReference type="SAM" id="MobiDB-lite"/>
    </source>
</evidence>
<sequence>MSAIELSKTIESLVQVVNEKNRELEKLKTEYGSKINEINRYLHALHDSISQKAAISSTKEGEISDDELIKTLKSQVKCPQCDTEVWNNDKNTDFILLPRQKLQAIHHHEVKVDKIDQITTLSPKSQNSNQSSNQSSSHPPKPKKSAKKTCSFCHQTGHSRARCLQRLNNDSNSLRK</sequence>
<dbReference type="VEuPathDB" id="FungiDB:PGUG_00341"/>
<dbReference type="EMBL" id="CH408155">
    <property type="protein sequence ID" value="EDK36243.2"/>
    <property type="molecule type" value="Genomic_DNA"/>
</dbReference>
<protein>
    <recommendedName>
        <fullName evidence="5">CCHC-type domain-containing protein</fullName>
    </recommendedName>
</protein>
<feature type="coiled-coil region" evidence="1">
    <location>
        <begin position="10"/>
        <end position="37"/>
    </location>
</feature>
<dbReference type="eggNOG" id="ENOG502S6BB">
    <property type="taxonomic scope" value="Eukaryota"/>
</dbReference>